<keyword evidence="5" id="KW-1185">Reference proteome</keyword>
<gene>
    <name evidence="4" type="ORF">TKK_016818</name>
</gene>
<protein>
    <recommendedName>
        <fullName evidence="3">RRM domain-containing protein</fullName>
    </recommendedName>
</protein>
<evidence type="ECO:0000313" key="5">
    <source>
        <dbReference type="Proteomes" id="UP001627154"/>
    </source>
</evidence>
<feature type="domain" description="RRM" evidence="3">
    <location>
        <begin position="47"/>
        <end position="115"/>
    </location>
</feature>
<accession>A0ABD2W4P6</accession>
<dbReference type="InterPro" id="IPR000504">
    <property type="entry name" value="RRM_dom"/>
</dbReference>
<dbReference type="SUPFAM" id="SSF54928">
    <property type="entry name" value="RNA-binding domain, RBD"/>
    <property type="match status" value="1"/>
</dbReference>
<dbReference type="Gene3D" id="3.30.70.330">
    <property type="match status" value="1"/>
</dbReference>
<comment type="caution">
    <text evidence="4">The sequence shown here is derived from an EMBL/GenBank/DDBJ whole genome shotgun (WGS) entry which is preliminary data.</text>
</comment>
<evidence type="ECO:0000313" key="4">
    <source>
        <dbReference type="EMBL" id="KAL3387699.1"/>
    </source>
</evidence>
<dbReference type="PROSITE" id="PS50102">
    <property type="entry name" value="RRM"/>
    <property type="match status" value="1"/>
</dbReference>
<name>A0ABD2W4P6_9HYME</name>
<dbReference type="EMBL" id="JBJJXI010000136">
    <property type="protein sequence ID" value="KAL3387699.1"/>
    <property type="molecule type" value="Genomic_DNA"/>
</dbReference>
<dbReference type="GO" id="GO:0003723">
    <property type="term" value="F:RNA binding"/>
    <property type="evidence" value="ECO:0007669"/>
    <property type="project" value="UniProtKB-UniRule"/>
</dbReference>
<evidence type="ECO:0000256" key="1">
    <source>
        <dbReference type="ARBA" id="ARBA00022884"/>
    </source>
</evidence>
<dbReference type="AlphaFoldDB" id="A0ABD2W4P6"/>
<dbReference type="InterPro" id="IPR035979">
    <property type="entry name" value="RBD_domain_sf"/>
</dbReference>
<keyword evidence="1 2" id="KW-0694">RNA-binding</keyword>
<reference evidence="4 5" key="1">
    <citation type="journal article" date="2024" name="bioRxiv">
        <title>A reference genome for Trichogramma kaykai: A tiny desert-dwelling parasitoid wasp with competing sex-ratio distorters.</title>
        <authorList>
            <person name="Culotta J."/>
            <person name="Lindsey A.R."/>
        </authorList>
    </citation>
    <scope>NUCLEOTIDE SEQUENCE [LARGE SCALE GENOMIC DNA]</scope>
    <source>
        <strain evidence="4 5">KSX58</strain>
    </source>
</reference>
<proteinExistence type="predicted"/>
<dbReference type="Proteomes" id="UP001627154">
    <property type="component" value="Unassembled WGS sequence"/>
</dbReference>
<dbReference type="InterPro" id="IPR012677">
    <property type="entry name" value="Nucleotide-bd_a/b_plait_sf"/>
</dbReference>
<evidence type="ECO:0000256" key="2">
    <source>
        <dbReference type="PROSITE-ProRule" id="PRU00176"/>
    </source>
</evidence>
<evidence type="ECO:0000259" key="3">
    <source>
        <dbReference type="PROSITE" id="PS50102"/>
    </source>
</evidence>
<organism evidence="4 5">
    <name type="scientific">Trichogramma kaykai</name>
    <dbReference type="NCBI Taxonomy" id="54128"/>
    <lineage>
        <taxon>Eukaryota</taxon>
        <taxon>Metazoa</taxon>
        <taxon>Ecdysozoa</taxon>
        <taxon>Arthropoda</taxon>
        <taxon>Hexapoda</taxon>
        <taxon>Insecta</taxon>
        <taxon>Pterygota</taxon>
        <taxon>Neoptera</taxon>
        <taxon>Endopterygota</taxon>
        <taxon>Hymenoptera</taxon>
        <taxon>Apocrita</taxon>
        <taxon>Proctotrupomorpha</taxon>
        <taxon>Chalcidoidea</taxon>
        <taxon>Trichogrammatidae</taxon>
        <taxon>Trichogramma</taxon>
    </lineage>
</organism>
<dbReference type="Pfam" id="PF00076">
    <property type="entry name" value="RRM_1"/>
    <property type="match status" value="1"/>
</dbReference>
<dbReference type="CDD" id="cd00590">
    <property type="entry name" value="RRM_SF"/>
    <property type="match status" value="1"/>
</dbReference>
<sequence length="192" mass="22309">MKVLANEDCNFRGPKKLNSSLISISRRTKYKLNTRNRTDYCRLYCLIPWTEESEEERVNKFFHEFAKYGQLEYIETVKNNTFGYVKYIDKEDAKKAMRKSKGTGYAPIFADERKRSAAERSLDPYDLKIFHETCGNEIYASTQALHYETCAKQLNYYRSLYHGPDGKPVSQYPSGTSQRLLCTCPICPLSNS</sequence>